<dbReference type="InterPro" id="IPR015300">
    <property type="entry name" value="DNA-bd_pseudobarrel_sf"/>
</dbReference>
<dbReference type="Gene3D" id="2.40.330.10">
    <property type="entry name" value="DNA-binding pseudobarrel domain"/>
    <property type="match status" value="1"/>
</dbReference>
<evidence type="ECO:0000313" key="7">
    <source>
        <dbReference type="Proteomes" id="UP000287651"/>
    </source>
</evidence>
<dbReference type="GO" id="GO:0005634">
    <property type="term" value="C:nucleus"/>
    <property type="evidence" value="ECO:0007669"/>
    <property type="project" value="UniProtKB-SubCell"/>
</dbReference>
<organism evidence="6 7">
    <name type="scientific">Ensete ventricosum</name>
    <name type="common">Abyssinian banana</name>
    <name type="synonym">Musa ensete</name>
    <dbReference type="NCBI Taxonomy" id="4639"/>
    <lineage>
        <taxon>Eukaryota</taxon>
        <taxon>Viridiplantae</taxon>
        <taxon>Streptophyta</taxon>
        <taxon>Embryophyta</taxon>
        <taxon>Tracheophyta</taxon>
        <taxon>Spermatophyta</taxon>
        <taxon>Magnoliopsida</taxon>
        <taxon>Liliopsida</taxon>
        <taxon>Zingiberales</taxon>
        <taxon>Musaceae</taxon>
        <taxon>Ensete</taxon>
    </lineage>
</organism>
<evidence type="ECO:0000256" key="3">
    <source>
        <dbReference type="ARBA" id="ARBA00023125"/>
    </source>
</evidence>
<evidence type="ECO:0000256" key="2">
    <source>
        <dbReference type="ARBA" id="ARBA00023015"/>
    </source>
</evidence>
<gene>
    <name evidence="6" type="ORF">B296_00037770</name>
</gene>
<evidence type="ECO:0000256" key="4">
    <source>
        <dbReference type="ARBA" id="ARBA00023163"/>
    </source>
</evidence>
<keyword evidence="3" id="KW-0238">DNA-binding</keyword>
<proteinExistence type="predicted"/>
<evidence type="ECO:0000313" key="6">
    <source>
        <dbReference type="EMBL" id="RRT59782.1"/>
    </source>
</evidence>
<keyword evidence="4" id="KW-0804">Transcription</keyword>
<comment type="subcellular location">
    <subcellularLocation>
        <location evidence="1">Nucleus</location>
    </subcellularLocation>
</comment>
<dbReference type="EMBL" id="AMZH03008072">
    <property type="protein sequence ID" value="RRT59782.1"/>
    <property type="molecule type" value="Genomic_DNA"/>
</dbReference>
<dbReference type="SUPFAM" id="SSF101936">
    <property type="entry name" value="DNA-binding pseudobarrel domain"/>
    <property type="match status" value="1"/>
</dbReference>
<protein>
    <submittedName>
        <fullName evidence="6">Uncharacterized protein</fullName>
    </submittedName>
</protein>
<dbReference type="GO" id="GO:0003677">
    <property type="term" value="F:DNA binding"/>
    <property type="evidence" value="ECO:0007669"/>
    <property type="project" value="UniProtKB-KW"/>
</dbReference>
<sequence length="163" mass="18673">MLLPQINDRGPRGVFQPGEEKRCLNSELWHACAGPLVCLPTAGTRVVYFPQGHSEQVKDPIFDYACSSPHPPPEKSNDFSQQPPAQELIARDLHDVEWKFRHIYRGKLFHSLISFPGPNILRATPSEFVIPLSKYLKAVFHTRVSVGMRFRMLFETEECSVRR</sequence>
<dbReference type="Proteomes" id="UP000287651">
    <property type="component" value="Unassembled WGS sequence"/>
</dbReference>
<evidence type="ECO:0000256" key="5">
    <source>
        <dbReference type="ARBA" id="ARBA00023242"/>
    </source>
</evidence>
<evidence type="ECO:0000256" key="1">
    <source>
        <dbReference type="ARBA" id="ARBA00004123"/>
    </source>
</evidence>
<accession>A0A426Z733</accession>
<keyword evidence="5" id="KW-0539">Nucleus</keyword>
<reference evidence="6 7" key="1">
    <citation type="journal article" date="2014" name="Agronomy (Basel)">
        <title>A Draft Genome Sequence for Ensete ventricosum, the Drought-Tolerant Tree Against Hunger.</title>
        <authorList>
            <person name="Harrison J."/>
            <person name="Moore K.A."/>
            <person name="Paszkiewicz K."/>
            <person name="Jones T."/>
            <person name="Grant M."/>
            <person name="Ambacheew D."/>
            <person name="Muzemil S."/>
            <person name="Studholme D.J."/>
        </authorList>
    </citation>
    <scope>NUCLEOTIDE SEQUENCE [LARGE SCALE GENOMIC DNA]</scope>
</reference>
<dbReference type="GO" id="GO:0009725">
    <property type="term" value="P:response to hormone"/>
    <property type="evidence" value="ECO:0007669"/>
    <property type="project" value="InterPro"/>
</dbReference>
<dbReference type="GO" id="GO:0006355">
    <property type="term" value="P:regulation of DNA-templated transcription"/>
    <property type="evidence" value="ECO:0007669"/>
    <property type="project" value="InterPro"/>
</dbReference>
<dbReference type="PANTHER" id="PTHR31384">
    <property type="entry name" value="AUXIN RESPONSE FACTOR 4-RELATED"/>
    <property type="match status" value="1"/>
</dbReference>
<dbReference type="PANTHER" id="PTHR31384:SF150">
    <property type="entry name" value="AUXIN RESPONSE FACTOR 6"/>
    <property type="match status" value="1"/>
</dbReference>
<dbReference type="AlphaFoldDB" id="A0A426Z733"/>
<name>A0A426Z733_ENSVE</name>
<dbReference type="InterPro" id="IPR044835">
    <property type="entry name" value="ARF_plant"/>
</dbReference>
<comment type="caution">
    <text evidence="6">The sequence shown here is derived from an EMBL/GenBank/DDBJ whole genome shotgun (WGS) entry which is preliminary data.</text>
</comment>
<keyword evidence="2" id="KW-0805">Transcription regulation</keyword>